<reference evidence="1 2" key="1">
    <citation type="submission" date="2015-05" db="EMBL/GenBank/DDBJ databases">
        <title>Whole genome sequence and identification of bacterial endophytes from Costus igneus.</title>
        <authorList>
            <person name="Lee Y.P."/>
            <person name="Gan H.M."/>
            <person name="Eng W."/>
            <person name="Wheatley M.S."/>
            <person name="Caraballo A."/>
            <person name="Polter S."/>
            <person name="Savka M.A."/>
            <person name="Hudson A.O."/>
        </authorList>
    </citation>
    <scope>NUCLEOTIDE SEQUENCE [LARGE SCALE GENOMIC DNA]</scope>
    <source>
        <strain evidence="1 2">RIT375</strain>
    </source>
</reference>
<sequence>MSNISTEELKRLVNDVDVRVEHAELSLNALEHSFGSNLTEEQRLIINQIRGHLFNARAVLFQNK</sequence>
<gene>
    <name evidence="1" type="ORF">ABW01_13125</name>
</gene>
<dbReference type="Proteomes" id="UP000035904">
    <property type="component" value="Unassembled WGS sequence"/>
</dbReference>
<protein>
    <submittedName>
        <fullName evidence="1">Uncharacterized protein</fullName>
    </submittedName>
</protein>
<comment type="caution">
    <text evidence="1">The sequence shown here is derived from an EMBL/GenBank/DDBJ whole genome shotgun (WGS) entry which is preliminary data.</text>
</comment>
<evidence type="ECO:0000313" key="1">
    <source>
        <dbReference type="EMBL" id="KLV18318.1"/>
    </source>
</evidence>
<dbReference type="PATRIC" id="fig|1392.242.peg.5651"/>
<organism evidence="1 2">
    <name type="scientific">Bacillus anthracis</name>
    <name type="common">anthrax bacterium</name>
    <dbReference type="NCBI Taxonomy" id="1392"/>
    <lineage>
        <taxon>Bacteria</taxon>
        <taxon>Bacillati</taxon>
        <taxon>Bacillota</taxon>
        <taxon>Bacilli</taxon>
        <taxon>Bacillales</taxon>
        <taxon>Bacillaceae</taxon>
        <taxon>Bacillus</taxon>
        <taxon>Bacillus cereus group</taxon>
    </lineage>
</organism>
<name>A0A0J1HXA2_BACAN</name>
<evidence type="ECO:0000313" key="2">
    <source>
        <dbReference type="Proteomes" id="UP000035904"/>
    </source>
</evidence>
<dbReference type="RefSeq" id="WP_001996032.1">
    <property type="nucleotide sequence ID" value="NZ_JBCNIA010000036.1"/>
</dbReference>
<dbReference type="AlphaFoldDB" id="A0A0J1HXA2"/>
<proteinExistence type="predicted"/>
<accession>A0A0J1HXA2</accession>
<dbReference type="EMBL" id="LDPG01000007">
    <property type="protein sequence ID" value="KLV18318.1"/>
    <property type="molecule type" value="Genomic_DNA"/>
</dbReference>